<name>A0A423W4K5_CYTCH</name>
<dbReference type="Proteomes" id="UP000284375">
    <property type="component" value="Unassembled WGS sequence"/>
</dbReference>
<gene>
    <name evidence="3" type="ORF">VSDG_04421</name>
</gene>
<feature type="compositionally biased region" description="Basic and acidic residues" evidence="1">
    <location>
        <begin position="169"/>
        <end position="196"/>
    </location>
</feature>
<dbReference type="Gene3D" id="3.40.50.10190">
    <property type="entry name" value="BRCT domain"/>
    <property type="match status" value="1"/>
</dbReference>
<dbReference type="STRING" id="252740.A0A423W4K5"/>
<evidence type="ECO:0000256" key="1">
    <source>
        <dbReference type="SAM" id="MobiDB-lite"/>
    </source>
</evidence>
<dbReference type="SUPFAM" id="SSF52113">
    <property type="entry name" value="BRCT domain"/>
    <property type="match status" value="1"/>
</dbReference>
<keyword evidence="4" id="KW-1185">Reference proteome</keyword>
<dbReference type="Pfam" id="PF12738">
    <property type="entry name" value="PTCB-BRCT"/>
    <property type="match status" value="1"/>
</dbReference>
<dbReference type="InterPro" id="IPR001357">
    <property type="entry name" value="BRCT_dom"/>
</dbReference>
<organism evidence="3 4">
    <name type="scientific">Cytospora chrysosperma</name>
    <name type="common">Cytospora canker fungus</name>
    <name type="synonym">Sphaeria chrysosperma</name>
    <dbReference type="NCBI Taxonomy" id="252740"/>
    <lineage>
        <taxon>Eukaryota</taxon>
        <taxon>Fungi</taxon>
        <taxon>Dikarya</taxon>
        <taxon>Ascomycota</taxon>
        <taxon>Pezizomycotina</taxon>
        <taxon>Sordariomycetes</taxon>
        <taxon>Sordariomycetidae</taxon>
        <taxon>Diaporthales</taxon>
        <taxon>Cytosporaceae</taxon>
        <taxon>Cytospora</taxon>
    </lineage>
</organism>
<feature type="compositionally biased region" description="Basic and acidic residues" evidence="1">
    <location>
        <begin position="139"/>
        <end position="153"/>
    </location>
</feature>
<evidence type="ECO:0000313" key="4">
    <source>
        <dbReference type="Proteomes" id="UP000284375"/>
    </source>
</evidence>
<sequence length="456" mass="51093">MDSHLNGVVICIAGKLSRDAEHAQWTEENIKRWLEARGGKLVDVMSDSVTHLLCSVSAFNAKKDKVKHAQRIKCKIVTYEWLEDAILLHDQFKRKAPTGLYDPGLPRPEKQILALYRKKNSKVIDKKEKGDTGVSSPSNEKDDGNTTEIKSEDPVALAKTHPSNAAENAMRDDRKHTENKRRILDQPKPKTPKDTIRPLAGIPIPGINLEFYQIYRDPTDGFPFKVEVACPDGRGSPRGKRWVLQLFESKAVPKLYRFGPVYFGKEGDRYRLGRGSSADRPKELAMMEFKHFFFKKTGIKWEERLLKASERQRGYVFRYHLPAPGEPVGYIPSKYMPGKSEGTQTREQCDSRIPACATRESVSSRKRKRDDTAGPQLVEAAARTSHKKTAAFDDSGSKAHNSLEGIGFGMDTLYEPGGISFGPPPPVAMHDILVSEVKVGPREEVYGTANFRLAGS</sequence>
<accession>A0A423W4K5</accession>
<dbReference type="EMBL" id="LJZO01000014">
    <property type="protein sequence ID" value="ROV98278.1"/>
    <property type="molecule type" value="Genomic_DNA"/>
</dbReference>
<comment type="caution">
    <text evidence="3">The sequence shown here is derived from an EMBL/GenBank/DDBJ whole genome shotgun (WGS) entry which is preliminary data.</text>
</comment>
<feature type="domain" description="BRCT" evidence="2">
    <location>
        <begin position="1"/>
        <end position="86"/>
    </location>
</feature>
<dbReference type="AlphaFoldDB" id="A0A423W4K5"/>
<feature type="region of interest" description="Disordered" evidence="1">
    <location>
        <begin position="126"/>
        <end position="199"/>
    </location>
</feature>
<protein>
    <recommendedName>
        <fullName evidence="2">BRCT domain-containing protein</fullName>
    </recommendedName>
</protein>
<dbReference type="PROSITE" id="PS50172">
    <property type="entry name" value="BRCT"/>
    <property type="match status" value="1"/>
</dbReference>
<evidence type="ECO:0000313" key="3">
    <source>
        <dbReference type="EMBL" id="ROV98278.1"/>
    </source>
</evidence>
<dbReference type="OrthoDB" id="342264at2759"/>
<proteinExistence type="predicted"/>
<dbReference type="CDD" id="cd00027">
    <property type="entry name" value="BRCT"/>
    <property type="match status" value="1"/>
</dbReference>
<reference evidence="3 4" key="1">
    <citation type="submission" date="2015-09" db="EMBL/GenBank/DDBJ databases">
        <title>Host preference determinants of Valsa canker pathogens revealed by comparative genomics.</title>
        <authorList>
            <person name="Yin Z."/>
            <person name="Huang L."/>
        </authorList>
    </citation>
    <scope>NUCLEOTIDE SEQUENCE [LARGE SCALE GENOMIC DNA]</scope>
    <source>
        <strain evidence="3 4">YSFL</strain>
    </source>
</reference>
<dbReference type="InterPro" id="IPR036420">
    <property type="entry name" value="BRCT_dom_sf"/>
</dbReference>
<evidence type="ECO:0000259" key="2">
    <source>
        <dbReference type="PROSITE" id="PS50172"/>
    </source>
</evidence>